<dbReference type="SUPFAM" id="SSF51735">
    <property type="entry name" value="NAD(P)-binding Rossmann-fold domains"/>
    <property type="match status" value="1"/>
</dbReference>
<proteinExistence type="inferred from homology"/>
<name>A0AAP4EWV7_9FIRM</name>
<dbReference type="FunFam" id="3.40.50.720:FF:000084">
    <property type="entry name" value="Short-chain dehydrogenase reductase"/>
    <property type="match status" value="1"/>
</dbReference>
<evidence type="ECO:0000313" key="3">
    <source>
        <dbReference type="EMBL" id="MDI9241107.1"/>
    </source>
</evidence>
<dbReference type="Proteomes" id="UP001300383">
    <property type="component" value="Unassembled WGS sequence"/>
</dbReference>
<gene>
    <name evidence="3" type="ORF">QJ036_01265</name>
</gene>
<dbReference type="InterPro" id="IPR002347">
    <property type="entry name" value="SDR_fam"/>
</dbReference>
<reference evidence="3 4" key="1">
    <citation type="submission" date="2023-05" db="EMBL/GenBank/DDBJ databases">
        <title>[ruminococcus] sp. nov., isolated from a pig farm feces dump.</title>
        <authorList>
            <person name="Chang Y.-H."/>
        </authorList>
    </citation>
    <scope>NUCLEOTIDE SEQUENCE [LARGE SCALE GENOMIC DNA]</scope>
    <source>
        <strain evidence="3 4">YH-rum2234</strain>
    </source>
</reference>
<dbReference type="EMBL" id="JASGBQ010000001">
    <property type="protein sequence ID" value="MDI9241107.1"/>
    <property type="molecule type" value="Genomic_DNA"/>
</dbReference>
<keyword evidence="2 3" id="KW-0560">Oxidoreductase</keyword>
<dbReference type="PRINTS" id="PR00081">
    <property type="entry name" value="GDHRDH"/>
</dbReference>
<sequence>MDLGLRGKTAVVLGGSKGIGYAIAKAFLEEGARVAICARKEAELVQVSEELGALGEIYWEVVDVSKEQQVYDFADHVAAKFGTIDAWVNNVGITVFKDGDEFKDADIDLITAVTFKSAVFGAQAAFRYMKRNGGGAIVNISSLAARCPTAGRSTLYGPMKAAIVNLTQTLAGEYAAYGVRVCCVMPGFTVTPAVRATISQEELDYNARGTLLNRLAEPKEIAAPVVFLCGQGASYMTGTTIEASGGRSVTLNPTYSWDEKAKKEQ</sequence>
<dbReference type="InterPro" id="IPR036291">
    <property type="entry name" value="NAD(P)-bd_dom_sf"/>
</dbReference>
<dbReference type="GO" id="GO:0008206">
    <property type="term" value="P:bile acid metabolic process"/>
    <property type="evidence" value="ECO:0007669"/>
    <property type="project" value="UniProtKB-ARBA"/>
</dbReference>
<protein>
    <submittedName>
        <fullName evidence="3">SDR family oxidoreductase</fullName>
        <ecNumber evidence="3">1.-.-.-</ecNumber>
    </submittedName>
</protein>
<evidence type="ECO:0000256" key="1">
    <source>
        <dbReference type="ARBA" id="ARBA00006484"/>
    </source>
</evidence>
<dbReference type="PRINTS" id="PR00080">
    <property type="entry name" value="SDRFAMILY"/>
</dbReference>
<dbReference type="PANTHER" id="PTHR42760">
    <property type="entry name" value="SHORT-CHAIN DEHYDROGENASES/REDUCTASES FAMILY MEMBER"/>
    <property type="match status" value="1"/>
</dbReference>
<accession>A0AAP4EWV7</accession>
<dbReference type="Gene3D" id="3.40.50.720">
    <property type="entry name" value="NAD(P)-binding Rossmann-like Domain"/>
    <property type="match status" value="1"/>
</dbReference>
<dbReference type="RefSeq" id="WP_283229609.1">
    <property type="nucleotide sequence ID" value="NZ_JASGBQ010000001.1"/>
</dbReference>
<comment type="similarity">
    <text evidence="1">Belongs to the short-chain dehydrogenases/reductases (SDR) family.</text>
</comment>
<comment type="caution">
    <text evidence="3">The sequence shown here is derived from an EMBL/GenBank/DDBJ whole genome shotgun (WGS) entry which is preliminary data.</text>
</comment>
<dbReference type="EC" id="1.-.-.-" evidence="3"/>
<dbReference type="PANTHER" id="PTHR42760:SF133">
    <property type="entry name" value="3-OXOACYL-[ACYL-CARRIER-PROTEIN] REDUCTASE"/>
    <property type="match status" value="1"/>
</dbReference>
<dbReference type="AlphaFoldDB" id="A0AAP4EWV7"/>
<evidence type="ECO:0000313" key="4">
    <source>
        <dbReference type="Proteomes" id="UP001300383"/>
    </source>
</evidence>
<dbReference type="CDD" id="cd05233">
    <property type="entry name" value="SDR_c"/>
    <property type="match status" value="1"/>
</dbReference>
<keyword evidence="4" id="KW-1185">Reference proteome</keyword>
<evidence type="ECO:0000256" key="2">
    <source>
        <dbReference type="ARBA" id="ARBA00023002"/>
    </source>
</evidence>
<dbReference type="Pfam" id="PF13561">
    <property type="entry name" value="adh_short_C2"/>
    <property type="match status" value="1"/>
</dbReference>
<organism evidence="3 4">
    <name type="scientific">Fusibacillus kribbianus</name>
    <dbReference type="NCBI Taxonomy" id="3044208"/>
    <lineage>
        <taxon>Bacteria</taxon>
        <taxon>Bacillati</taxon>
        <taxon>Bacillota</taxon>
        <taxon>Clostridia</taxon>
        <taxon>Lachnospirales</taxon>
        <taxon>Lachnospiraceae</taxon>
        <taxon>Fusibacillus</taxon>
    </lineage>
</organism>
<dbReference type="GO" id="GO:0016616">
    <property type="term" value="F:oxidoreductase activity, acting on the CH-OH group of donors, NAD or NADP as acceptor"/>
    <property type="evidence" value="ECO:0007669"/>
    <property type="project" value="TreeGrafter"/>
</dbReference>